<sequence length="171" mass="19253">MLFGHWAFHAELLTKDVVEGVSPLVRKRPSATHFCEVDYLPVWLIMRERTTMPTCAKRDGKLPAEGYIRRLNSKRVGQIHQCVKSIIQRGLTFVLIHPVTEFAAPESKLRKVIIACGFTHIAVTVVATGSVNIFELLGNKPFFCVRARLRKLLLCPLSCAFRAVKPLSKNV</sequence>
<organism evidence="1">
    <name type="scientific">bioreactor metagenome</name>
    <dbReference type="NCBI Taxonomy" id="1076179"/>
    <lineage>
        <taxon>unclassified sequences</taxon>
        <taxon>metagenomes</taxon>
        <taxon>ecological metagenomes</taxon>
    </lineage>
</organism>
<comment type="caution">
    <text evidence="1">The sequence shown here is derived from an EMBL/GenBank/DDBJ whole genome shotgun (WGS) entry which is preliminary data.</text>
</comment>
<proteinExistence type="predicted"/>
<reference evidence="1" key="1">
    <citation type="submission" date="2019-08" db="EMBL/GenBank/DDBJ databases">
        <authorList>
            <person name="Kucharzyk K."/>
            <person name="Murdoch R.W."/>
            <person name="Higgins S."/>
            <person name="Loffler F."/>
        </authorList>
    </citation>
    <scope>NUCLEOTIDE SEQUENCE</scope>
</reference>
<evidence type="ECO:0000313" key="1">
    <source>
        <dbReference type="EMBL" id="MPM52665.1"/>
    </source>
</evidence>
<protein>
    <submittedName>
        <fullName evidence="1">Uncharacterized protein</fullName>
    </submittedName>
</protein>
<dbReference type="AlphaFoldDB" id="A0A645AHI9"/>
<dbReference type="EMBL" id="VSSQ01013968">
    <property type="protein sequence ID" value="MPM52665.1"/>
    <property type="molecule type" value="Genomic_DNA"/>
</dbReference>
<name>A0A645AHI9_9ZZZZ</name>
<gene>
    <name evidence="1" type="ORF">SDC9_99425</name>
</gene>
<accession>A0A645AHI9</accession>